<protein>
    <submittedName>
        <fullName evidence="1">Uncharacterized protein</fullName>
    </submittedName>
</protein>
<dbReference type="Proteomes" id="UP001497453">
    <property type="component" value="Chromosome 1"/>
</dbReference>
<gene>
    <name evidence="1" type="ORF">GFSPODELE1_LOCUS643</name>
</gene>
<evidence type="ECO:0000313" key="1">
    <source>
        <dbReference type="EMBL" id="CAL1695212.1"/>
    </source>
</evidence>
<name>A0ABP1CKK8_9APHY</name>
<evidence type="ECO:0000313" key="2">
    <source>
        <dbReference type="Proteomes" id="UP001497453"/>
    </source>
</evidence>
<proteinExistence type="predicted"/>
<sequence length="159" mass="18286">MYPALVEAAPPEHRHLHLILVPDHGDFLITCSRGVPEKKIEQCTYIAYIHSRMLWLRMGANIERKGTVKACCFSSILENAGPNRCRRNLQRPRWGPRPMYHPCCAHLSMKLWRLCQTDKYPSNSSKHSIRKHHRPQHLSPSCNLVLGPFCSICHLGGRD</sequence>
<keyword evidence="2" id="KW-1185">Reference proteome</keyword>
<organism evidence="1 2">
    <name type="scientific">Somion occarium</name>
    <dbReference type="NCBI Taxonomy" id="3059160"/>
    <lineage>
        <taxon>Eukaryota</taxon>
        <taxon>Fungi</taxon>
        <taxon>Dikarya</taxon>
        <taxon>Basidiomycota</taxon>
        <taxon>Agaricomycotina</taxon>
        <taxon>Agaricomycetes</taxon>
        <taxon>Polyporales</taxon>
        <taxon>Cerrenaceae</taxon>
        <taxon>Somion</taxon>
    </lineage>
</organism>
<dbReference type="EMBL" id="OZ037944">
    <property type="protein sequence ID" value="CAL1695212.1"/>
    <property type="molecule type" value="Genomic_DNA"/>
</dbReference>
<reference evidence="2" key="1">
    <citation type="submission" date="2024-04" db="EMBL/GenBank/DDBJ databases">
        <authorList>
            <person name="Shaw F."/>
            <person name="Minotto A."/>
        </authorList>
    </citation>
    <scope>NUCLEOTIDE SEQUENCE [LARGE SCALE GENOMIC DNA]</scope>
</reference>
<accession>A0ABP1CKK8</accession>